<feature type="domain" description="Alpha-amylase/4-alpha-glucanotransferase central" evidence="4">
    <location>
        <begin position="309"/>
        <end position="380"/>
    </location>
</feature>
<dbReference type="InterPro" id="IPR011330">
    <property type="entry name" value="Glyco_hydro/deAcase_b/a-brl"/>
</dbReference>
<accession>A0A1I5QWS3</accession>
<dbReference type="InterPro" id="IPR015178">
    <property type="entry name" value="A-amylase/a-glucTrfase_central"/>
</dbReference>
<dbReference type="SUPFAM" id="SSF88713">
    <property type="entry name" value="Glycoside hydrolase/deacetylase"/>
    <property type="match status" value="1"/>
</dbReference>
<dbReference type="InterPro" id="IPR052046">
    <property type="entry name" value="GH57_Enzymes"/>
</dbReference>
<dbReference type="InterPro" id="IPR014718">
    <property type="entry name" value="GH-type_carb-bd"/>
</dbReference>
<evidence type="ECO:0000313" key="7">
    <source>
        <dbReference type="Proteomes" id="UP000199227"/>
    </source>
</evidence>
<feature type="domain" description="Glycoside hydrolase family 57 N-terminal" evidence="3">
    <location>
        <begin position="23"/>
        <end position="270"/>
    </location>
</feature>
<dbReference type="InterPro" id="IPR015179">
    <property type="entry name" value="A-amylase/a-glucTrfase_C"/>
</dbReference>
<dbReference type="Gene3D" id="2.70.98.10">
    <property type="match status" value="1"/>
</dbReference>
<comment type="similarity">
    <text evidence="1">Belongs to the glycosyl hydrolase 57 family.</text>
</comment>
<dbReference type="EMBL" id="FOXB01000023">
    <property type="protein sequence ID" value="SFP50703.1"/>
    <property type="molecule type" value="Genomic_DNA"/>
</dbReference>
<dbReference type="SUPFAM" id="SSF88688">
    <property type="entry name" value="Families 57/38 glycoside transferase middle domain"/>
    <property type="match status" value="1"/>
</dbReference>
<dbReference type="Pfam" id="PF03065">
    <property type="entry name" value="Glyco_hydro_57"/>
    <property type="match status" value="1"/>
</dbReference>
<dbReference type="InterPro" id="IPR028995">
    <property type="entry name" value="Glyco_hydro_57/38_cen_sf"/>
</dbReference>
<dbReference type="Proteomes" id="UP000199227">
    <property type="component" value="Unassembled WGS sequence"/>
</dbReference>
<dbReference type="PANTHER" id="PTHR36306:SF1">
    <property type="entry name" value="ALPHA-AMYLASE-RELATED"/>
    <property type="match status" value="1"/>
</dbReference>
<evidence type="ECO:0000256" key="1">
    <source>
        <dbReference type="ARBA" id="ARBA00006821"/>
    </source>
</evidence>
<sequence>MRKESIALLFGVHMHQPVDNFKETIDRAVKTCYTPFFALMRKFPEFRFSVHCSGWLLETIEQNYPKLFADMQWLAKEGSIELFTAGFYEPILSAIPSKDRVAQIKRLNRSIKHFFKQKPQGLWLTERIWEAGLIPDLVKSNIKYSIVDDYHFISAGFDKDRLDGYYNTEESGESIALFPISQELRYALPFKPVDEAIRAIKSSVNSPGGSAIIFDDVEKFGLWRKTHHWVYEQGWLEEFIDAILSDESINTMHFGEYFHSHRPKGIAYLPNVSYYEMGEWSLKASDALQLKALKEQISDQDAVKFLKGGVWKNFFVKYEESNRLHKRMIEISKVRTKKSDFLENLYALQTNDLFWHGIFGGIYLPHLRDNAYRYLINCENIRYAKKVAIECADIDLNGYDEVKMVQKEVIMRFDSRYGGQLIEFDDRKSAFNFQNVLTRRKEAYHKKILESESGDHSGDGTLNIHNSLDKVEEDLKDALVYDWYLKNSFIDHISDHTLDLKSFIECSFREFSDFTNQPFDVKIGKKRLLFERYGAIFDNQTYPSHLKKSYRPLDNGVDFKIELKSESPHIYEYGLELNLHFANLKDVYLNQKVIGDGIRCNELKEFTLSDPYTKRNIIFSLDHFFSLFALPLKTLSQSEDGYELMTQGVSLMVIVPFKEQLRLKGSLEVVK</sequence>
<name>A0A1I5QWS3_9BACT</name>
<dbReference type="SUPFAM" id="SSF74650">
    <property type="entry name" value="Galactose mutarotase-like"/>
    <property type="match status" value="1"/>
</dbReference>
<evidence type="ECO:0008006" key="8">
    <source>
        <dbReference type="Google" id="ProtNLM"/>
    </source>
</evidence>
<dbReference type="GO" id="GO:0003824">
    <property type="term" value="F:catalytic activity"/>
    <property type="evidence" value="ECO:0007669"/>
    <property type="project" value="InterPro"/>
</dbReference>
<dbReference type="OrthoDB" id="8476at2"/>
<dbReference type="PANTHER" id="PTHR36306">
    <property type="entry name" value="ALPHA-AMYLASE-RELATED-RELATED"/>
    <property type="match status" value="1"/>
</dbReference>
<proteinExistence type="inferred from homology"/>
<dbReference type="STRING" id="223786.SAMN05216234_1234"/>
<dbReference type="GO" id="GO:0005975">
    <property type="term" value="P:carbohydrate metabolic process"/>
    <property type="evidence" value="ECO:0007669"/>
    <property type="project" value="InterPro"/>
</dbReference>
<dbReference type="Gene3D" id="3.20.110.20">
    <property type="match status" value="1"/>
</dbReference>
<dbReference type="InterPro" id="IPR011013">
    <property type="entry name" value="Gal_mutarotase_sf_dom"/>
</dbReference>
<dbReference type="CDD" id="cd10793">
    <property type="entry name" value="GH57N_TLGT_like"/>
    <property type="match status" value="1"/>
</dbReference>
<dbReference type="Pfam" id="PF09094">
    <property type="entry name" value="AmyA-A_glucT_m"/>
    <property type="match status" value="1"/>
</dbReference>
<keyword evidence="7" id="KW-1185">Reference proteome</keyword>
<evidence type="ECO:0000259" key="4">
    <source>
        <dbReference type="Pfam" id="PF09094"/>
    </source>
</evidence>
<evidence type="ECO:0000259" key="5">
    <source>
        <dbReference type="Pfam" id="PF09095"/>
    </source>
</evidence>
<feature type="domain" description="Alpha-amylase/4-alpha-glucanotransferase C-terminal" evidence="5">
    <location>
        <begin position="393"/>
        <end position="664"/>
    </location>
</feature>
<protein>
    <recommendedName>
        <fullName evidence="8">Alpha-amylase</fullName>
    </recommendedName>
</protein>
<keyword evidence="2" id="KW-0119">Carbohydrate metabolism</keyword>
<dbReference type="GO" id="GO:0030246">
    <property type="term" value="F:carbohydrate binding"/>
    <property type="evidence" value="ECO:0007669"/>
    <property type="project" value="InterPro"/>
</dbReference>
<dbReference type="Pfam" id="PF09095">
    <property type="entry name" value="AmyA-gluTrfs_C"/>
    <property type="match status" value="1"/>
</dbReference>
<gene>
    <name evidence="6" type="ORF">SAMN05216234_1234</name>
</gene>
<dbReference type="RefSeq" id="WP_092912748.1">
    <property type="nucleotide sequence ID" value="NZ_FOXB01000023.1"/>
</dbReference>
<dbReference type="AlphaFoldDB" id="A0A1I5QWS3"/>
<evidence type="ECO:0000256" key="2">
    <source>
        <dbReference type="ARBA" id="ARBA00023277"/>
    </source>
</evidence>
<evidence type="ECO:0000259" key="3">
    <source>
        <dbReference type="Pfam" id="PF03065"/>
    </source>
</evidence>
<evidence type="ECO:0000313" key="6">
    <source>
        <dbReference type="EMBL" id="SFP50703.1"/>
    </source>
</evidence>
<organism evidence="6 7">
    <name type="scientific">Hydrogenimonas thermophila</name>
    <dbReference type="NCBI Taxonomy" id="223786"/>
    <lineage>
        <taxon>Bacteria</taxon>
        <taxon>Pseudomonadati</taxon>
        <taxon>Campylobacterota</taxon>
        <taxon>Epsilonproteobacteria</taxon>
        <taxon>Campylobacterales</taxon>
        <taxon>Hydrogenimonadaceae</taxon>
        <taxon>Hydrogenimonas</taxon>
    </lineage>
</organism>
<dbReference type="InterPro" id="IPR004300">
    <property type="entry name" value="Glyco_hydro_57_N"/>
</dbReference>
<reference evidence="6 7" key="1">
    <citation type="submission" date="2016-10" db="EMBL/GenBank/DDBJ databases">
        <authorList>
            <person name="de Groot N.N."/>
        </authorList>
    </citation>
    <scope>NUCLEOTIDE SEQUENCE [LARGE SCALE GENOMIC DNA]</scope>
    <source>
        <strain evidence="6 7">EP1-55-1</strain>
    </source>
</reference>